<reference evidence="1 2" key="1">
    <citation type="submission" date="2015-02" db="EMBL/GenBank/DDBJ databases">
        <title>Single-cell genomics of uncultivated deep-branching MTB reveals a conserved set of magnetosome genes.</title>
        <authorList>
            <person name="Kolinko S."/>
            <person name="Richter M."/>
            <person name="Glockner F.O."/>
            <person name="Brachmann A."/>
            <person name="Schuler D."/>
        </authorList>
    </citation>
    <scope>NUCLEOTIDE SEQUENCE [LARGE SCALE GENOMIC DNA]</scope>
    <source>
        <strain evidence="1">TM-1</strain>
    </source>
</reference>
<proteinExistence type="predicted"/>
<dbReference type="Gene3D" id="3.40.50.10320">
    <property type="entry name" value="LmbE-like"/>
    <property type="match status" value="1"/>
</dbReference>
<dbReference type="AlphaFoldDB" id="A0A0F3GJQ0"/>
<dbReference type="InterPro" id="IPR003737">
    <property type="entry name" value="GlcNAc_PI_deacetylase-related"/>
</dbReference>
<gene>
    <name evidence="1" type="ORF">MBAV_005707</name>
</gene>
<accession>A0A0F3GJQ0</accession>
<dbReference type="EMBL" id="LACI01002428">
    <property type="protein sequence ID" value="KJU82052.1"/>
    <property type="molecule type" value="Genomic_DNA"/>
</dbReference>
<protein>
    <submittedName>
        <fullName evidence="1">LmbE family protein</fullName>
    </submittedName>
</protein>
<organism evidence="1 2">
    <name type="scientific">Candidatus Magnetobacterium bavaricum</name>
    <dbReference type="NCBI Taxonomy" id="29290"/>
    <lineage>
        <taxon>Bacteria</taxon>
        <taxon>Pseudomonadati</taxon>
        <taxon>Nitrospirota</taxon>
        <taxon>Thermodesulfovibrionia</taxon>
        <taxon>Thermodesulfovibrionales</taxon>
        <taxon>Candidatus Magnetobacteriaceae</taxon>
        <taxon>Candidatus Magnetobacterium</taxon>
    </lineage>
</organism>
<evidence type="ECO:0000313" key="2">
    <source>
        <dbReference type="Proteomes" id="UP000033423"/>
    </source>
</evidence>
<dbReference type="Proteomes" id="UP000033423">
    <property type="component" value="Unassembled WGS sequence"/>
</dbReference>
<dbReference type="Pfam" id="PF02585">
    <property type="entry name" value="PIG-L"/>
    <property type="match status" value="1"/>
</dbReference>
<evidence type="ECO:0000313" key="1">
    <source>
        <dbReference type="EMBL" id="KJU82052.1"/>
    </source>
</evidence>
<keyword evidence="2" id="KW-1185">Reference proteome</keyword>
<dbReference type="SUPFAM" id="SSF102588">
    <property type="entry name" value="LmbE-like"/>
    <property type="match status" value="1"/>
</dbReference>
<dbReference type="InterPro" id="IPR024078">
    <property type="entry name" value="LmbE-like_dom_sf"/>
</dbReference>
<name>A0A0F3GJQ0_9BACT</name>
<comment type="caution">
    <text evidence="1">The sequence shown here is derived from an EMBL/GenBank/DDBJ whole genome shotgun (WGS) entry which is preliminary data.</text>
</comment>
<dbReference type="PATRIC" id="fig|29290.4.peg.7547"/>
<sequence length="229" mass="26179">MCCGVKYDIVKLIKLIKNIGMNILAIGAHFDDVELGCGGAISMHAQNGDNVYVYVPTVSGFTNQYEVTIRSSETALDEAQTAMKILGVKELIHGLFKTLAVEFIDELNIEIIKIVEEKAIEQVYTHWVGDIHHDHQAVAKAAMHSCRHVPRMLMYRSNWYHSTFEFRGNFYVNITKYWDAKESAIRAHVSEMNRTCNKWISFFKNEAENAGQRIGVKYAEVFEVVKWLV</sequence>